<gene>
    <name evidence="3" type="ORF">KEM10_11525</name>
</gene>
<dbReference type="InterPro" id="IPR005135">
    <property type="entry name" value="Endo/exonuclease/phosphatase"/>
</dbReference>
<feature type="domain" description="Endonuclease/exonuclease/phosphatase" evidence="2">
    <location>
        <begin position="31"/>
        <end position="345"/>
    </location>
</feature>
<feature type="signal peptide" evidence="1">
    <location>
        <begin position="1"/>
        <end position="23"/>
    </location>
</feature>
<keyword evidence="3" id="KW-0378">Hydrolase</keyword>
<evidence type="ECO:0000256" key="1">
    <source>
        <dbReference type="SAM" id="SignalP"/>
    </source>
</evidence>
<dbReference type="Proteomes" id="UP000708576">
    <property type="component" value="Unassembled WGS sequence"/>
</dbReference>
<comment type="caution">
    <text evidence="3">The sequence shown here is derived from an EMBL/GenBank/DDBJ whole genome shotgun (WGS) entry which is preliminary data.</text>
</comment>
<feature type="chain" id="PRO_5045918104" evidence="1">
    <location>
        <begin position="24"/>
        <end position="348"/>
    </location>
</feature>
<dbReference type="Pfam" id="PF19580">
    <property type="entry name" value="Exo_endo_phos_3"/>
    <property type="match status" value="1"/>
</dbReference>
<keyword evidence="4" id="KW-1185">Reference proteome</keyword>
<dbReference type="EMBL" id="JAGUCO010000007">
    <property type="protein sequence ID" value="MBS2098911.1"/>
    <property type="molecule type" value="Genomic_DNA"/>
</dbReference>
<evidence type="ECO:0000313" key="3">
    <source>
        <dbReference type="EMBL" id="MBS2098911.1"/>
    </source>
</evidence>
<accession>A0ABS5JWR2</accession>
<organism evidence="3 4">
    <name type="scientific">Carboxylicivirga linearis</name>
    <dbReference type="NCBI Taxonomy" id="1628157"/>
    <lineage>
        <taxon>Bacteria</taxon>
        <taxon>Pseudomonadati</taxon>
        <taxon>Bacteroidota</taxon>
        <taxon>Bacteroidia</taxon>
        <taxon>Marinilabiliales</taxon>
        <taxon>Marinilabiliaceae</taxon>
        <taxon>Carboxylicivirga</taxon>
    </lineage>
</organism>
<evidence type="ECO:0000259" key="2">
    <source>
        <dbReference type="Pfam" id="PF19580"/>
    </source>
</evidence>
<protein>
    <submittedName>
        <fullName evidence="3">Endonuclease/exonuclease/phosphatase family protein</fullName>
    </submittedName>
</protein>
<keyword evidence="3" id="KW-0255">Endonuclease</keyword>
<dbReference type="Gene3D" id="3.60.10.10">
    <property type="entry name" value="Endonuclease/exonuclease/phosphatase"/>
    <property type="match status" value="1"/>
</dbReference>
<dbReference type="PANTHER" id="PTHR42834">
    <property type="entry name" value="ENDONUCLEASE/EXONUCLEASE/PHOSPHATASE FAMILY PROTEIN (AFU_ORTHOLOGUE AFUA_3G09210)"/>
    <property type="match status" value="1"/>
</dbReference>
<sequence>MLNKMIKFLLTLVVVISFLPVQAQTYKAGIIAFYNLENLFDTIDTPDVRDTEFTPLGDKKWDGDRYWAKIGKMAEVISELGAEKGLGAPAVVGMCEMENRDVIEDLVNDPKLKPFNYQIVHYDSPDRRGVDVCLIYQPRFFQVTNSKSIPLYIHDKNSGDRIFTRDQLMVSGVFDGEPMHFIVNHWPSRYGGEARSAPLRNEAAKLSRSIVDSIQAVDEWAKVILMGDLNDDPINESVELYLKGIGKKSKMRDGDMYNTMYKHYKNGIGTLAYRDKWNLFDQVIITESLLGKDFSTYKFKSSHIYNKPKMIVPEGRYKGYPLRTYVGNRYQGGYSDHFPVYIVLLKEL</sequence>
<dbReference type="InterPro" id="IPR036691">
    <property type="entry name" value="Endo/exonu/phosph_ase_sf"/>
</dbReference>
<name>A0ABS5JWR2_9BACT</name>
<dbReference type="GO" id="GO:0004519">
    <property type="term" value="F:endonuclease activity"/>
    <property type="evidence" value="ECO:0007669"/>
    <property type="project" value="UniProtKB-KW"/>
</dbReference>
<keyword evidence="1" id="KW-0732">Signal</keyword>
<proteinExistence type="predicted"/>
<dbReference type="SUPFAM" id="SSF56219">
    <property type="entry name" value="DNase I-like"/>
    <property type="match status" value="1"/>
</dbReference>
<reference evidence="3 4" key="1">
    <citation type="journal article" date="2015" name="Int. J. Syst. Evol. Microbiol.">
        <title>Carboxylicivirga linearis sp. nov., isolated from a sea cucumber culture pond.</title>
        <authorList>
            <person name="Wang F.Q."/>
            <person name="Zhou Y.X."/>
            <person name="Lin X.Z."/>
            <person name="Chen G.J."/>
            <person name="Du Z.J."/>
        </authorList>
    </citation>
    <scope>NUCLEOTIDE SEQUENCE [LARGE SCALE GENOMIC DNA]</scope>
    <source>
        <strain evidence="3 4">FB218</strain>
    </source>
</reference>
<dbReference type="PANTHER" id="PTHR42834:SF1">
    <property type="entry name" value="ENDONUCLEASE_EXONUCLEASE_PHOSPHATASE FAMILY PROTEIN (AFU_ORTHOLOGUE AFUA_3G09210)"/>
    <property type="match status" value="1"/>
</dbReference>
<evidence type="ECO:0000313" key="4">
    <source>
        <dbReference type="Proteomes" id="UP000708576"/>
    </source>
</evidence>
<keyword evidence="3" id="KW-0540">Nuclease</keyword>